<organism evidence="2">
    <name type="scientific">marine metagenome</name>
    <dbReference type="NCBI Taxonomy" id="408172"/>
    <lineage>
        <taxon>unclassified sequences</taxon>
        <taxon>metagenomes</taxon>
        <taxon>ecological metagenomes</taxon>
    </lineage>
</organism>
<feature type="non-terminal residue" evidence="2">
    <location>
        <position position="1"/>
    </location>
</feature>
<dbReference type="AlphaFoldDB" id="A0A382IBS3"/>
<reference evidence="2" key="1">
    <citation type="submission" date="2018-05" db="EMBL/GenBank/DDBJ databases">
        <authorList>
            <person name="Lanie J.A."/>
            <person name="Ng W.-L."/>
            <person name="Kazmierczak K.M."/>
            <person name="Andrzejewski T.M."/>
            <person name="Davidsen T.M."/>
            <person name="Wayne K.J."/>
            <person name="Tettelin H."/>
            <person name="Glass J.I."/>
            <person name="Rusch D."/>
            <person name="Podicherti R."/>
            <person name="Tsui H.-C.T."/>
            <person name="Winkler M.E."/>
        </authorList>
    </citation>
    <scope>NUCLEOTIDE SEQUENCE</scope>
</reference>
<protein>
    <submittedName>
        <fullName evidence="2">Uncharacterized protein</fullName>
    </submittedName>
</protein>
<feature type="region of interest" description="Disordered" evidence="1">
    <location>
        <begin position="41"/>
        <end position="68"/>
    </location>
</feature>
<gene>
    <name evidence="2" type="ORF">METZ01_LOCUS249576</name>
</gene>
<dbReference type="EMBL" id="UINC01066234">
    <property type="protein sequence ID" value="SVB96722.1"/>
    <property type="molecule type" value="Genomic_DNA"/>
</dbReference>
<evidence type="ECO:0000313" key="2">
    <source>
        <dbReference type="EMBL" id="SVB96722.1"/>
    </source>
</evidence>
<proteinExistence type="predicted"/>
<evidence type="ECO:0000256" key="1">
    <source>
        <dbReference type="SAM" id="MobiDB-lite"/>
    </source>
</evidence>
<name>A0A382IBS3_9ZZZZ</name>
<sequence>DENEQCVGCNEYYCCREFGDWKEQHFCLECGGKQAEADEWTHDDDLEEDGWYKSWGSHDQEGGPGLGL</sequence>
<accession>A0A382IBS3</accession>